<evidence type="ECO:0000313" key="3">
    <source>
        <dbReference type="EMBL" id="MUL38626.1"/>
    </source>
</evidence>
<reference evidence="3 4" key="1">
    <citation type="journal article" date="2019" name="Front. Microbiol.">
        <title>Genomic Features for Desiccation Tolerance and Sugar Biosynthesis in the Extremophile Gloeocapsopsis sp. UTEX B3054.</title>
        <authorList>
            <person name="Urrejola C."/>
            <person name="Alcorta J."/>
            <person name="Salas L."/>
            <person name="Vasquez M."/>
            <person name="Polz M.F."/>
            <person name="Vicuna R."/>
            <person name="Diez B."/>
        </authorList>
    </citation>
    <scope>NUCLEOTIDE SEQUENCE [LARGE SCALE GENOMIC DNA]</scope>
    <source>
        <strain evidence="3 4">1H9</strain>
    </source>
</reference>
<dbReference type="RefSeq" id="WP_155707217.1">
    <property type="nucleotide sequence ID" value="NZ_CAWPEY010000049.1"/>
</dbReference>
<evidence type="ECO:0000313" key="4">
    <source>
        <dbReference type="Proteomes" id="UP000441797"/>
    </source>
</evidence>
<evidence type="ECO:0000256" key="2">
    <source>
        <dbReference type="SAM" id="SignalP"/>
    </source>
</evidence>
<feature type="chain" id="PRO_5027094346" evidence="2">
    <location>
        <begin position="22"/>
        <end position="142"/>
    </location>
</feature>
<protein>
    <submittedName>
        <fullName evidence="3">Uncharacterized protein</fullName>
    </submittedName>
</protein>
<keyword evidence="2" id="KW-0732">Signal</keyword>
<comment type="caution">
    <text evidence="3">The sequence shown here is derived from an EMBL/GenBank/DDBJ whole genome shotgun (WGS) entry which is preliminary data.</text>
</comment>
<dbReference type="Proteomes" id="UP000441797">
    <property type="component" value="Unassembled WGS sequence"/>
</dbReference>
<name>A0A6N8G3F8_9CHRO</name>
<dbReference type="AlphaFoldDB" id="A0A6N8G3F8"/>
<accession>A0A6N8G3F8</accession>
<evidence type="ECO:0000256" key="1">
    <source>
        <dbReference type="SAM" id="MobiDB-lite"/>
    </source>
</evidence>
<sequence length="142" mass="14238">MQVRKRQMLLKLTSLLGFAGAATLVTLPALTQINSNAKLGGNSNQILAQTAPGLGQPTDPTAPGLGQPTDPAAPGTTTTPDATTPGLGQPTDPTAPGTTIPDTTTPEDTTTPGVGAPTDTDVDNDDTTGVEQPAGQGVRALW</sequence>
<proteinExistence type="predicted"/>
<organism evidence="3 4">
    <name type="scientific">Gloeocapsopsis dulcis AAB1 = 1H9</name>
    <dbReference type="NCBI Taxonomy" id="1433147"/>
    <lineage>
        <taxon>Bacteria</taxon>
        <taxon>Bacillati</taxon>
        <taxon>Cyanobacteriota</taxon>
        <taxon>Cyanophyceae</taxon>
        <taxon>Oscillatoriophycideae</taxon>
        <taxon>Chroococcales</taxon>
        <taxon>Chroococcaceae</taxon>
        <taxon>Gloeocapsopsis</taxon>
        <taxon>Gloeocapsopsis dulcis</taxon>
    </lineage>
</organism>
<dbReference type="EMBL" id="NAPY01000044">
    <property type="protein sequence ID" value="MUL38626.1"/>
    <property type="molecule type" value="Genomic_DNA"/>
</dbReference>
<feature type="signal peptide" evidence="2">
    <location>
        <begin position="1"/>
        <end position="21"/>
    </location>
</feature>
<keyword evidence="4" id="KW-1185">Reference proteome</keyword>
<gene>
    <name evidence="3" type="ORF">BWI75_20455</name>
</gene>
<feature type="region of interest" description="Disordered" evidence="1">
    <location>
        <begin position="47"/>
        <end position="142"/>
    </location>
</feature>
<feature type="compositionally biased region" description="Low complexity" evidence="1">
    <location>
        <begin position="68"/>
        <end position="112"/>
    </location>
</feature>